<sequence length="67" mass="7157">MSDGVEILEVAIHAGLLDIAENGGLYTTSCGQVSDCQASGSTRRGDGSPEQSELERRRFAGRLDLFI</sequence>
<proteinExistence type="predicted"/>
<organism evidence="1 2">
    <name type="scientific">Winogradskya consettensis</name>
    <dbReference type="NCBI Taxonomy" id="113560"/>
    <lineage>
        <taxon>Bacteria</taxon>
        <taxon>Bacillati</taxon>
        <taxon>Actinomycetota</taxon>
        <taxon>Actinomycetes</taxon>
        <taxon>Micromonosporales</taxon>
        <taxon>Micromonosporaceae</taxon>
        <taxon>Winogradskya</taxon>
    </lineage>
</organism>
<protein>
    <submittedName>
        <fullName evidence="1">Uncharacterized protein</fullName>
    </submittedName>
</protein>
<keyword evidence="2" id="KW-1185">Reference proteome</keyword>
<dbReference type="Proteomes" id="UP000680865">
    <property type="component" value="Unassembled WGS sequence"/>
</dbReference>
<dbReference type="EMBL" id="BOQP01000011">
    <property type="protein sequence ID" value="GIM71386.1"/>
    <property type="molecule type" value="Genomic_DNA"/>
</dbReference>
<evidence type="ECO:0000313" key="1">
    <source>
        <dbReference type="EMBL" id="GIM71386.1"/>
    </source>
</evidence>
<reference evidence="1" key="1">
    <citation type="submission" date="2021-03" db="EMBL/GenBank/DDBJ databases">
        <title>Whole genome shotgun sequence of Actinoplanes consettensis NBRC 14913.</title>
        <authorList>
            <person name="Komaki H."/>
            <person name="Tamura T."/>
        </authorList>
    </citation>
    <scope>NUCLEOTIDE SEQUENCE</scope>
    <source>
        <strain evidence="1">NBRC 14913</strain>
    </source>
</reference>
<name>A0A919SGA6_9ACTN</name>
<accession>A0A919SGA6</accession>
<comment type="caution">
    <text evidence="1">The sequence shown here is derived from an EMBL/GenBank/DDBJ whole genome shotgun (WGS) entry which is preliminary data.</text>
</comment>
<dbReference type="AlphaFoldDB" id="A0A919SGA6"/>
<evidence type="ECO:0000313" key="2">
    <source>
        <dbReference type="Proteomes" id="UP000680865"/>
    </source>
</evidence>
<gene>
    <name evidence="1" type="ORF">Aco04nite_24960</name>
</gene>